<feature type="coiled-coil region" evidence="1">
    <location>
        <begin position="182"/>
        <end position="253"/>
    </location>
</feature>
<reference evidence="3 4" key="1">
    <citation type="submission" date="2021-04" db="EMBL/GenBank/DDBJ databases">
        <authorList>
            <person name="De Guttry C."/>
            <person name="Zahm M."/>
            <person name="Klopp C."/>
            <person name="Cabau C."/>
            <person name="Louis A."/>
            <person name="Berthelot C."/>
            <person name="Parey E."/>
            <person name="Roest Crollius H."/>
            <person name="Montfort J."/>
            <person name="Robinson-Rechavi M."/>
            <person name="Bucao C."/>
            <person name="Bouchez O."/>
            <person name="Gislard M."/>
            <person name="Lluch J."/>
            <person name="Milhes M."/>
            <person name="Lampietro C."/>
            <person name="Lopez Roques C."/>
            <person name="Donnadieu C."/>
            <person name="Braasch I."/>
            <person name="Desvignes T."/>
            <person name="Postlethwait J."/>
            <person name="Bobe J."/>
            <person name="Wedekind C."/>
            <person name="Guiguen Y."/>
        </authorList>
    </citation>
    <scope>NUCLEOTIDE SEQUENCE [LARGE SCALE GENOMIC DNA]</scope>
    <source>
        <strain evidence="3">Cs_M1</strain>
        <tissue evidence="3">Blood</tissue>
    </source>
</reference>
<dbReference type="Proteomes" id="UP001356427">
    <property type="component" value="Unassembled WGS sequence"/>
</dbReference>
<feature type="compositionally biased region" description="Polar residues" evidence="2">
    <location>
        <begin position="1"/>
        <end position="11"/>
    </location>
</feature>
<evidence type="ECO:0000256" key="1">
    <source>
        <dbReference type="SAM" id="Coils"/>
    </source>
</evidence>
<accession>A0AAN8KMW3</accession>
<organism evidence="3 4">
    <name type="scientific">Coregonus suidteri</name>
    <dbReference type="NCBI Taxonomy" id="861788"/>
    <lineage>
        <taxon>Eukaryota</taxon>
        <taxon>Metazoa</taxon>
        <taxon>Chordata</taxon>
        <taxon>Craniata</taxon>
        <taxon>Vertebrata</taxon>
        <taxon>Euteleostomi</taxon>
        <taxon>Actinopterygii</taxon>
        <taxon>Neopterygii</taxon>
        <taxon>Teleostei</taxon>
        <taxon>Protacanthopterygii</taxon>
        <taxon>Salmoniformes</taxon>
        <taxon>Salmonidae</taxon>
        <taxon>Coregoninae</taxon>
        <taxon>Coregonus</taxon>
    </lineage>
</organism>
<evidence type="ECO:0000256" key="2">
    <source>
        <dbReference type="SAM" id="MobiDB-lite"/>
    </source>
</evidence>
<dbReference type="EMBL" id="JAGTTL010000035">
    <property type="protein sequence ID" value="KAK6294563.1"/>
    <property type="molecule type" value="Genomic_DNA"/>
</dbReference>
<gene>
    <name evidence="3" type="ORF">J4Q44_G00353930</name>
</gene>
<evidence type="ECO:0000313" key="4">
    <source>
        <dbReference type="Proteomes" id="UP001356427"/>
    </source>
</evidence>
<feature type="coiled-coil region" evidence="1">
    <location>
        <begin position="69"/>
        <end position="124"/>
    </location>
</feature>
<name>A0AAN8KMW3_9TELE</name>
<proteinExistence type="predicted"/>
<dbReference type="PANTHER" id="PTHR18881">
    <property type="entry name" value="POLYAMINE-MODULATED FACTOR 1-BINDING PROTEIN 1-RELATED"/>
    <property type="match status" value="1"/>
</dbReference>
<keyword evidence="4" id="KW-1185">Reference proteome</keyword>
<sequence>MISSRSATDYRSGSGDHGYSRETQPPAEMQKLLVEFRTLYHERLQRIDQSDDSREEALQSKVGVLQSFVRDLSEQNEVLIQALEAEEAEGRAVEGRTASLHKELEELQLRLDMREEQWVELQSNSPCKRRPSMALCPMPVDLAGTTATFLRTPGEKADRYKDMQTHLPTQDAILQHLKEACLSQQEAQVKVEERESQVQELQDTITELHQEMTRKDQDKLTQLQELHQLESRVKQLTDQVRSSEETIVQLRQEVAVRVGISISSATLSGDEIASYFSGQEGDTSATPTHVSLSGPRAWVGAGSGATDKRCLGSCRGELPRGGWLSWGLQTEGTTLDLEVGAGTGGMDGGMQQDPGKVLGGGLLCGWFQPAVWSLRAVLSAVTCMGSSNERRG</sequence>
<comment type="caution">
    <text evidence="3">The sequence shown here is derived from an EMBL/GenBank/DDBJ whole genome shotgun (WGS) entry which is preliminary data.</text>
</comment>
<protein>
    <submittedName>
        <fullName evidence="3">Uncharacterized protein</fullName>
    </submittedName>
</protein>
<keyword evidence="1" id="KW-0175">Coiled coil</keyword>
<dbReference type="AlphaFoldDB" id="A0AAN8KMW3"/>
<dbReference type="GO" id="GO:0007283">
    <property type="term" value="P:spermatogenesis"/>
    <property type="evidence" value="ECO:0007669"/>
    <property type="project" value="TreeGrafter"/>
</dbReference>
<feature type="region of interest" description="Disordered" evidence="2">
    <location>
        <begin position="1"/>
        <end position="26"/>
    </location>
</feature>
<dbReference type="PANTHER" id="PTHR18881:SF2">
    <property type="entry name" value="POLYAMINE-MODULATED FACTOR 1-BINDING PROTEIN 1"/>
    <property type="match status" value="1"/>
</dbReference>
<dbReference type="InterPro" id="IPR037391">
    <property type="entry name" value="PMF1-bd"/>
</dbReference>
<evidence type="ECO:0000313" key="3">
    <source>
        <dbReference type="EMBL" id="KAK6294563.1"/>
    </source>
</evidence>